<keyword evidence="3 6" id="KW-0812">Transmembrane</keyword>
<feature type="transmembrane region" description="Helical" evidence="6">
    <location>
        <begin position="288"/>
        <end position="314"/>
    </location>
</feature>
<evidence type="ECO:0000256" key="4">
    <source>
        <dbReference type="ARBA" id="ARBA00022989"/>
    </source>
</evidence>
<proteinExistence type="inferred from homology"/>
<comment type="subcellular location">
    <subcellularLocation>
        <location evidence="1">Membrane</location>
        <topology evidence="1">Multi-pass membrane protein</topology>
    </subcellularLocation>
</comment>
<comment type="caution">
    <text evidence="7">The sequence shown here is derived from an EMBL/GenBank/DDBJ whole genome shotgun (WGS) entry which is preliminary data.</text>
</comment>
<dbReference type="PROSITE" id="PS50283">
    <property type="entry name" value="NA_SOLUT_SYMP_3"/>
    <property type="match status" value="1"/>
</dbReference>
<feature type="transmembrane region" description="Helical" evidence="6">
    <location>
        <begin position="207"/>
        <end position="226"/>
    </location>
</feature>
<gene>
    <name evidence="7" type="ORF">ANBU17_18740</name>
</gene>
<evidence type="ECO:0000256" key="1">
    <source>
        <dbReference type="ARBA" id="ARBA00004141"/>
    </source>
</evidence>
<feature type="transmembrane region" description="Helical" evidence="6">
    <location>
        <begin position="101"/>
        <end position="122"/>
    </location>
</feature>
<dbReference type="Proteomes" id="UP000613208">
    <property type="component" value="Unassembled WGS sequence"/>
</dbReference>
<dbReference type="RefSeq" id="WP_201311232.1">
    <property type="nucleotide sequence ID" value="NZ_BLYI01000043.1"/>
</dbReference>
<dbReference type="PANTHER" id="PTHR37814">
    <property type="entry name" value="CONSERVED MEMBRANE PROTEIN"/>
    <property type="match status" value="1"/>
</dbReference>
<evidence type="ECO:0000313" key="8">
    <source>
        <dbReference type="Proteomes" id="UP000613208"/>
    </source>
</evidence>
<name>A0A916Q719_9FIRM</name>
<evidence type="ECO:0000256" key="2">
    <source>
        <dbReference type="ARBA" id="ARBA00006434"/>
    </source>
</evidence>
<dbReference type="InterPro" id="IPR001734">
    <property type="entry name" value="Na/solute_symporter"/>
</dbReference>
<evidence type="ECO:0000256" key="5">
    <source>
        <dbReference type="ARBA" id="ARBA00023136"/>
    </source>
</evidence>
<feature type="transmembrane region" description="Helical" evidence="6">
    <location>
        <begin position="367"/>
        <end position="386"/>
    </location>
</feature>
<feature type="transmembrane region" description="Helical" evidence="6">
    <location>
        <begin position="128"/>
        <end position="147"/>
    </location>
</feature>
<feature type="transmembrane region" description="Helical" evidence="6">
    <location>
        <begin position="335"/>
        <end position="355"/>
    </location>
</feature>
<dbReference type="InterPro" id="IPR038377">
    <property type="entry name" value="Na/Glc_symporter_sf"/>
</dbReference>
<reference evidence="7" key="1">
    <citation type="submission" date="2020-06" db="EMBL/GenBank/DDBJ databases">
        <title>Characterization of fructooligosaccharide metabolism and fructooligosaccharide-degrading enzymes in human commensal butyrate producers.</title>
        <authorList>
            <person name="Tanno H."/>
            <person name="Fujii T."/>
            <person name="Hirano K."/>
            <person name="Maeno S."/>
            <person name="Tonozuka T."/>
            <person name="Sakamoto M."/>
            <person name="Ohkuma M."/>
            <person name="Tochio T."/>
            <person name="Endo A."/>
        </authorList>
    </citation>
    <scope>NUCLEOTIDE SEQUENCE</scope>
    <source>
        <strain evidence="7">JCM 17466</strain>
    </source>
</reference>
<feature type="transmembrane region" description="Helical" evidence="6">
    <location>
        <begin position="159"/>
        <end position="180"/>
    </location>
</feature>
<dbReference type="AlphaFoldDB" id="A0A916Q719"/>
<feature type="transmembrane region" description="Helical" evidence="6">
    <location>
        <begin position="46"/>
        <end position="67"/>
    </location>
</feature>
<keyword evidence="8" id="KW-1185">Reference proteome</keyword>
<dbReference type="Gene3D" id="1.20.1730.10">
    <property type="entry name" value="Sodium/glucose cotransporter"/>
    <property type="match status" value="1"/>
</dbReference>
<organism evidence="7 8">
    <name type="scientific">Anaerostipes butyraticus</name>
    <dbReference type="NCBI Taxonomy" id="645466"/>
    <lineage>
        <taxon>Bacteria</taxon>
        <taxon>Bacillati</taxon>
        <taxon>Bacillota</taxon>
        <taxon>Clostridia</taxon>
        <taxon>Lachnospirales</taxon>
        <taxon>Lachnospiraceae</taxon>
        <taxon>Anaerostipes</taxon>
    </lineage>
</organism>
<dbReference type="InterPro" id="IPR038728">
    <property type="entry name" value="YkvI-like"/>
</dbReference>
<dbReference type="GO" id="GO:0016020">
    <property type="term" value="C:membrane"/>
    <property type="evidence" value="ECO:0007669"/>
    <property type="project" value="UniProtKB-SubCell"/>
</dbReference>
<evidence type="ECO:0000256" key="3">
    <source>
        <dbReference type="ARBA" id="ARBA00022692"/>
    </source>
</evidence>
<accession>A0A916Q719</accession>
<dbReference type="GO" id="GO:0022857">
    <property type="term" value="F:transmembrane transporter activity"/>
    <property type="evidence" value="ECO:0007669"/>
    <property type="project" value="InterPro"/>
</dbReference>
<feature type="transmembrane region" description="Helical" evidence="6">
    <location>
        <begin position="246"/>
        <end position="268"/>
    </location>
</feature>
<evidence type="ECO:0000313" key="7">
    <source>
        <dbReference type="EMBL" id="GFO85527.1"/>
    </source>
</evidence>
<dbReference type="EMBL" id="BLYI01000043">
    <property type="protein sequence ID" value="GFO85527.1"/>
    <property type="molecule type" value="Genomic_DNA"/>
</dbReference>
<dbReference type="PANTHER" id="PTHR37814:SF1">
    <property type="entry name" value="MEMBRANE PROTEIN"/>
    <property type="match status" value="1"/>
</dbReference>
<keyword evidence="4 6" id="KW-1133">Transmembrane helix</keyword>
<sequence length="392" mass="42979">MSGKSKILIDKSRMPLAMGVAFVAFTTQFGGGFASGAQIYQYFINYGIWCLVLPIVTQGLYALFFWYGMRYAYKHKTYDYRSFSDKFYGKTRFVMSNLYEICYLIMIGTASAAAFATGGSTIAALFDIPYWLCTVIIGAFIFVIALFGTNVVRKCASTLSVLIIIGLVLVLVPNIIAQWGTIVESASRMMSGEMAVISKESGNFGPALWSAVLYFFFQLASVSVMYQHMEDITDVRQINRAAVGMFICNFLAMELSIIGLLAVSFASQLVTAEVPMLVLVQQGVGSGILTPIISILIILGAISTAVNMISGIVTRCVNAVEKRIRDSRRKSQGHLARNAVFTLLFTFLAFAIAQFGLMTVVSKGYAYLGYAALITLFIPFVLHAAVTRGREI</sequence>
<comment type="similarity">
    <text evidence="2">Belongs to the sodium:solute symporter (SSF) (TC 2.A.21) family.</text>
</comment>
<protein>
    <submittedName>
        <fullName evidence="7">Uncharacterized protein</fullName>
    </submittedName>
</protein>
<evidence type="ECO:0000256" key="6">
    <source>
        <dbReference type="SAM" id="Phobius"/>
    </source>
</evidence>
<keyword evidence="5 6" id="KW-0472">Membrane</keyword>